<feature type="region of interest" description="Disordered" evidence="1">
    <location>
        <begin position="273"/>
        <end position="336"/>
    </location>
</feature>
<feature type="compositionally biased region" description="Polar residues" evidence="1">
    <location>
        <begin position="120"/>
        <end position="132"/>
    </location>
</feature>
<evidence type="ECO:0000313" key="2">
    <source>
        <dbReference type="EMBL" id="SPC84505.1"/>
    </source>
</evidence>
<gene>
    <name evidence="2" type="ORF">FSB_LOCUS12387</name>
</gene>
<sequence length="371" mass="42691">MSNLKIERSATTGQSSLAKVSGRSLWIQDNNVHPDKGKNVACPIGQPIISYKEMLRKEPIKVSRENDEDDTICERCSHILAKCFSRTKKEDNYKPQEAEEPRSVPQSIGNGGSELRSVPQVHSIQSRLGSQHEQPKRTRSRLDLQYEQPKRARSRFESIIKPRMMRPPVSEVGRWVTFETPRLKPIHKPKYKYGYNPYFSRMTRTQRRRWIRQQATLHQEFGKRDHYSSKSTTDLDSMEVITGVEAPEYLRGPYAGKEDITGATTKNITTPIINSTSHKVQNTETKPCQNKDATRTQDNHKRLEKNSENVESETESEEAKTSRIPVGPQKGQGMLKTLEDIKDMEEIENIEDIEDMEDIENIEDVDTFENS</sequence>
<name>A0A2N9FBM8_FAGSY</name>
<accession>A0A2N9FBM8</accession>
<protein>
    <submittedName>
        <fullName evidence="2">Uncharacterized protein</fullName>
    </submittedName>
</protein>
<reference evidence="2" key="1">
    <citation type="submission" date="2018-02" db="EMBL/GenBank/DDBJ databases">
        <authorList>
            <person name="Cohen D.B."/>
            <person name="Kent A.D."/>
        </authorList>
    </citation>
    <scope>NUCLEOTIDE SEQUENCE</scope>
</reference>
<feature type="region of interest" description="Disordered" evidence="1">
    <location>
        <begin position="89"/>
        <end position="141"/>
    </location>
</feature>
<feature type="compositionally biased region" description="Polar residues" evidence="1">
    <location>
        <begin position="273"/>
        <end position="288"/>
    </location>
</feature>
<organism evidence="2">
    <name type="scientific">Fagus sylvatica</name>
    <name type="common">Beechnut</name>
    <dbReference type="NCBI Taxonomy" id="28930"/>
    <lineage>
        <taxon>Eukaryota</taxon>
        <taxon>Viridiplantae</taxon>
        <taxon>Streptophyta</taxon>
        <taxon>Embryophyta</taxon>
        <taxon>Tracheophyta</taxon>
        <taxon>Spermatophyta</taxon>
        <taxon>Magnoliopsida</taxon>
        <taxon>eudicotyledons</taxon>
        <taxon>Gunneridae</taxon>
        <taxon>Pentapetalae</taxon>
        <taxon>rosids</taxon>
        <taxon>fabids</taxon>
        <taxon>Fagales</taxon>
        <taxon>Fagaceae</taxon>
        <taxon>Fagus</taxon>
    </lineage>
</organism>
<feature type="compositionally biased region" description="Basic and acidic residues" evidence="1">
    <location>
        <begin position="89"/>
        <end position="102"/>
    </location>
</feature>
<dbReference type="EMBL" id="OIVN01000714">
    <property type="protein sequence ID" value="SPC84505.1"/>
    <property type="molecule type" value="Genomic_DNA"/>
</dbReference>
<proteinExistence type="predicted"/>
<dbReference type="AlphaFoldDB" id="A0A2N9FBM8"/>
<evidence type="ECO:0000256" key="1">
    <source>
        <dbReference type="SAM" id="MobiDB-lite"/>
    </source>
</evidence>
<feature type="compositionally biased region" description="Basic and acidic residues" evidence="1">
    <location>
        <begin position="292"/>
        <end position="308"/>
    </location>
</feature>